<name>A0ACC2PQU6_9HYME</name>
<evidence type="ECO:0000313" key="1">
    <source>
        <dbReference type="EMBL" id="KAJ8685853.1"/>
    </source>
</evidence>
<gene>
    <name evidence="1" type="ORF">QAD02_021646</name>
</gene>
<comment type="caution">
    <text evidence="1">The sequence shown here is derived from an EMBL/GenBank/DDBJ whole genome shotgun (WGS) entry which is preliminary data.</text>
</comment>
<dbReference type="EMBL" id="CM056741">
    <property type="protein sequence ID" value="KAJ8685853.1"/>
    <property type="molecule type" value="Genomic_DNA"/>
</dbReference>
<proteinExistence type="predicted"/>
<organism evidence="1 2">
    <name type="scientific">Eretmocerus hayati</name>
    <dbReference type="NCBI Taxonomy" id="131215"/>
    <lineage>
        <taxon>Eukaryota</taxon>
        <taxon>Metazoa</taxon>
        <taxon>Ecdysozoa</taxon>
        <taxon>Arthropoda</taxon>
        <taxon>Hexapoda</taxon>
        <taxon>Insecta</taxon>
        <taxon>Pterygota</taxon>
        <taxon>Neoptera</taxon>
        <taxon>Endopterygota</taxon>
        <taxon>Hymenoptera</taxon>
        <taxon>Apocrita</taxon>
        <taxon>Proctotrupomorpha</taxon>
        <taxon>Chalcidoidea</taxon>
        <taxon>Aphelinidae</taxon>
        <taxon>Aphelininae</taxon>
        <taxon>Eretmocerus</taxon>
    </lineage>
</organism>
<reference evidence="1" key="1">
    <citation type="submission" date="2023-04" db="EMBL/GenBank/DDBJ databases">
        <title>A chromosome-level genome assembly of the parasitoid wasp Eretmocerus hayati.</title>
        <authorList>
            <person name="Zhong Y."/>
            <person name="Liu S."/>
            <person name="Liu Y."/>
        </authorList>
    </citation>
    <scope>NUCLEOTIDE SEQUENCE</scope>
    <source>
        <strain evidence="1">ZJU_SS_LIU_2023</strain>
    </source>
</reference>
<keyword evidence="2" id="KW-1185">Reference proteome</keyword>
<sequence length="218" mass="24831">MDGKHVRIDPPMRSGSMYYNYKDFFSIVLLAIVDAQLRFIYVDIGTNGRASDRGIWNNCAFKQCMDSQKIPFPGPSRLPGTEEESPFVIVGDEGFTLSENLLIPYPKDAVANRRDRRIFNCRLSRARRCSENAFGVMGARFQIFMHRTQAVGRAMYTPPNILDIEDEVSGTIQLGEYRQEPAHDLVRLANQGRNRHANAAIELRERVCEYLNTVGRVP</sequence>
<protein>
    <submittedName>
        <fullName evidence="1">Uncharacterized protein</fullName>
    </submittedName>
</protein>
<evidence type="ECO:0000313" key="2">
    <source>
        <dbReference type="Proteomes" id="UP001239111"/>
    </source>
</evidence>
<accession>A0ACC2PQU6</accession>
<dbReference type="Proteomes" id="UP001239111">
    <property type="component" value="Chromosome 1"/>
</dbReference>